<gene>
    <name evidence="2" type="ORF">Hypma_000201</name>
</gene>
<protein>
    <submittedName>
        <fullName evidence="2">Uncharacterized protein</fullName>
    </submittedName>
</protein>
<dbReference type="AlphaFoldDB" id="A0A369JGP7"/>
<name>A0A369JGP7_HYPMA</name>
<evidence type="ECO:0000313" key="2">
    <source>
        <dbReference type="EMBL" id="RDB18584.1"/>
    </source>
</evidence>
<feature type="compositionally biased region" description="Polar residues" evidence="1">
    <location>
        <begin position="20"/>
        <end position="40"/>
    </location>
</feature>
<proteinExistence type="predicted"/>
<evidence type="ECO:0000256" key="1">
    <source>
        <dbReference type="SAM" id="MobiDB-lite"/>
    </source>
</evidence>
<evidence type="ECO:0000313" key="3">
    <source>
        <dbReference type="Proteomes" id="UP000076154"/>
    </source>
</evidence>
<dbReference type="Proteomes" id="UP000076154">
    <property type="component" value="Unassembled WGS sequence"/>
</dbReference>
<keyword evidence="3" id="KW-1185">Reference proteome</keyword>
<sequence length="487" mass="54162">MIVSQSFSSLASCTDHMLSPTSESSECTLVSSPQASSNRVHGTDHGPRDTAPRGITRTSVLLPSRALIHANNSLPALKALFQSVVPNDPGFTIQAGYATAGPFVNSMQQRIYITTSAPLRKFSDDTVDKIQSLMDPYLLVFESEHDPVGEQEGYGKWRSPMARPEDRYHHCENCRLVRDLQTMHSGRGNDRGGHTISFASETSLDEDMMAPIQKIAMNGTVFFKQNLNDVTAAVKQFGTSSKTWYSSCEPTSRGHETYGLVNLRIGMDVGTGYFTDESSPTMLWDRPLVETIPPHPTFLHRVSNLFCGYPPIHLRTIWLHQVFLQQSGLRVPHLDWTYNILDEKFRDSLSLPSKLGVCPVYDTLPRTTLRNFSDECPAPATFSFQLRAIWALPAPQHTSGEKHLYRSFAICTEVIFPHGLARSVTSEGDALAVENEQAGERLVDEQEVTLEGDIEHLDRNGEHSGPRVSLTTNALIPRGARYNSSRV</sequence>
<comment type="caution">
    <text evidence="2">The sequence shown here is derived from an EMBL/GenBank/DDBJ whole genome shotgun (WGS) entry which is preliminary data.</text>
</comment>
<organism evidence="2 3">
    <name type="scientific">Hypsizygus marmoreus</name>
    <name type="common">White beech mushroom</name>
    <name type="synonym">Agaricus marmoreus</name>
    <dbReference type="NCBI Taxonomy" id="39966"/>
    <lineage>
        <taxon>Eukaryota</taxon>
        <taxon>Fungi</taxon>
        <taxon>Dikarya</taxon>
        <taxon>Basidiomycota</taxon>
        <taxon>Agaricomycotina</taxon>
        <taxon>Agaricomycetes</taxon>
        <taxon>Agaricomycetidae</taxon>
        <taxon>Agaricales</taxon>
        <taxon>Tricholomatineae</taxon>
        <taxon>Lyophyllaceae</taxon>
        <taxon>Hypsizygus</taxon>
    </lineage>
</organism>
<dbReference type="EMBL" id="LUEZ02000101">
    <property type="protein sequence ID" value="RDB18584.1"/>
    <property type="molecule type" value="Genomic_DNA"/>
</dbReference>
<reference evidence="2" key="1">
    <citation type="submission" date="2018-04" db="EMBL/GenBank/DDBJ databases">
        <title>Whole genome sequencing of Hypsizygus marmoreus.</title>
        <authorList>
            <person name="Choi I.-G."/>
            <person name="Min B."/>
            <person name="Kim J.-G."/>
            <person name="Kim S."/>
            <person name="Oh Y.-L."/>
            <person name="Kong W.-S."/>
            <person name="Park H."/>
            <person name="Jeong J."/>
            <person name="Song E.-S."/>
        </authorList>
    </citation>
    <scope>NUCLEOTIDE SEQUENCE [LARGE SCALE GENOMIC DNA]</scope>
    <source>
        <strain evidence="2">51987-8</strain>
    </source>
</reference>
<feature type="compositionally biased region" description="Basic and acidic residues" evidence="1">
    <location>
        <begin position="41"/>
        <end position="51"/>
    </location>
</feature>
<accession>A0A369JGP7</accession>
<feature type="region of interest" description="Disordered" evidence="1">
    <location>
        <begin position="20"/>
        <end position="55"/>
    </location>
</feature>
<dbReference type="InParanoid" id="A0A369JGP7"/>